<feature type="region of interest" description="Disordered" evidence="15">
    <location>
        <begin position="427"/>
        <end position="446"/>
    </location>
</feature>
<protein>
    <recommendedName>
        <fullName evidence="4 12">Trigger factor</fullName>
        <shortName evidence="12">TF</shortName>
        <ecNumber evidence="3 12">5.2.1.8</ecNumber>
    </recommendedName>
    <alternativeName>
        <fullName evidence="11 12">PPIase</fullName>
    </alternativeName>
</protein>
<evidence type="ECO:0000256" key="10">
    <source>
        <dbReference type="ARBA" id="ARBA00024849"/>
    </source>
</evidence>
<evidence type="ECO:0000256" key="15">
    <source>
        <dbReference type="SAM" id="MobiDB-lite"/>
    </source>
</evidence>
<dbReference type="InterPro" id="IPR037041">
    <property type="entry name" value="Trigger_fac_C_sf"/>
</dbReference>
<comment type="function">
    <text evidence="10 12">Involved in protein export. Acts as a chaperone by maintaining the newly synthesized protein in an open conformation. Functions as a peptidyl-prolyl cis-trans isomerase.</text>
</comment>
<evidence type="ECO:0000313" key="18">
    <source>
        <dbReference type="Proteomes" id="UP000268016"/>
    </source>
</evidence>
<dbReference type="InterPro" id="IPR036611">
    <property type="entry name" value="Trigger_fac_ribosome-bd_sf"/>
</dbReference>
<keyword evidence="8 12" id="KW-0413">Isomerase</keyword>
<evidence type="ECO:0000256" key="14">
    <source>
        <dbReference type="RuleBase" id="RU003914"/>
    </source>
</evidence>
<evidence type="ECO:0000256" key="3">
    <source>
        <dbReference type="ARBA" id="ARBA00013194"/>
    </source>
</evidence>
<evidence type="ECO:0000256" key="6">
    <source>
        <dbReference type="ARBA" id="ARBA00023110"/>
    </source>
</evidence>
<dbReference type="AlphaFoldDB" id="A0A3N2R4F8"/>
<dbReference type="GO" id="GO:0005737">
    <property type="term" value="C:cytoplasm"/>
    <property type="evidence" value="ECO:0007669"/>
    <property type="project" value="UniProtKB-SubCell"/>
</dbReference>
<evidence type="ECO:0000256" key="5">
    <source>
        <dbReference type="ARBA" id="ARBA00022618"/>
    </source>
</evidence>
<dbReference type="SUPFAM" id="SSF102735">
    <property type="entry name" value="Trigger factor ribosome-binding domain"/>
    <property type="match status" value="1"/>
</dbReference>
<dbReference type="FunFam" id="3.10.50.40:FF:000001">
    <property type="entry name" value="Trigger factor"/>
    <property type="match status" value="1"/>
</dbReference>
<reference evidence="17 18" key="1">
    <citation type="submission" date="2018-10" db="EMBL/GenBank/DDBJ databases">
        <title>Histidinibacterium lentulum gen. nov., sp. nov., a marine bacterium from the culture broth of Picochlorum sp. 122.</title>
        <authorList>
            <person name="Wang G."/>
        </authorList>
    </citation>
    <scope>NUCLEOTIDE SEQUENCE [LARGE SCALE GENOMIC DNA]</scope>
    <source>
        <strain evidence="17 18">B17</strain>
    </source>
</reference>
<evidence type="ECO:0000256" key="13">
    <source>
        <dbReference type="PROSITE-ProRule" id="PRU00277"/>
    </source>
</evidence>
<evidence type="ECO:0000256" key="8">
    <source>
        <dbReference type="ARBA" id="ARBA00023235"/>
    </source>
</evidence>
<dbReference type="HAMAP" id="MF_00303">
    <property type="entry name" value="Trigger_factor_Tig"/>
    <property type="match status" value="1"/>
</dbReference>
<name>A0A3N2R4F8_9RHOB</name>
<evidence type="ECO:0000256" key="7">
    <source>
        <dbReference type="ARBA" id="ARBA00023186"/>
    </source>
</evidence>
<dbReference type="InterPro" id="IPR008880">
    <property type="entry name" value="Trigger_fac_C"/>
</dbReference>
<dbReference type="Gene3D" id="1.10.3120.10">
    <property type="entry name" value="Trigger factor, C-terminal domain"/>
    <property type="match status" value="1"/>
</dbReference>
<keyword evidence="5 12" id="KW-0132">Cell division</keyword>
<dbReference type="Gene3D" id="3.10.50.40">
    <property type="match status" value="1"/>
</dbReference>
<dbReference type="GO" id="GO:0003755">
    <property type="term" value="F:peptidyl-prolyl cis-trans isomerase activity"/>
    <property type="evidence" value="ECO:0007669"/>
    <property type="project" value="UniProtKB-UniRule"/>
</dbReference>
<organism evidence="17 18">
    <name type="scientific">Histidinibacterium lentulum</name>
    <dbReference type="NCBI Taxonomy" id="2480588"/>
    <lineage>
        <taxon>Bacteria</taxon>
        <taxon>Pseudomonadati</taxon>
        <taxon>Pseudomonadota</taxon>
        <taxon>Alphaproteobacteria</taxon>
        <taxon>Rhodobacterales</taxon>
        <taxon>Paracoccaceae</taxon>
        <taxon>Histidinibacterium</taxon>
    </lineage>
</organism>
<feature type="compositionally biased region" description="Acidic residues" evidence="15">
    <location>
        <begin position="437"/>
        <end position="446"/>
    </location>
</feature>
<comment type="similarity">
    <text evidence="2 12 14">Belongs to the FKBP-type PPIase family. Tig subfamily.</text>
</comment>
<dbReference type="EC" id="5.2.1.8" evidence="3 12"/>
<dbReference type="PIRSF" id="PIRSF003095">
    <property type="entry name" value="Trigger_factor"/>
    <property type="match status" value="1"/>
</dbReference>
<dbReference type="InterPro" id="IPR001179">
    <property type="entry name" value="PPIase_FKBP_dom"/>
</dbReference>
<dbReference type="Gene3D" id="3.30.70.1050">
    <property type="entry name" value="Trigger factor ribosome-binding domain"/>
    <property type="match status" value="1"/>
</dbReference>
<dbReference type="InterPro" id="IPR046357">
    <property type="entry name" value="PPIase_dom_sf"/>
</dbReference>
<comment type="catalytic activity">
    <reaction evidence="1 12 13">
        <text>[protein]-peptidylproline (omega=180) = [protein]-peptidylproline (omega=0)</text>
        <dbReference type="Rhea" id="RHEA:16237"/>
        <dbReference type="Rhea" id="RHEA-COMP:10747"/>
        <dbReference type="Rhea" id="RHEA-COMP:10748"/>
        <dbReference type="ChEBI" id="CHEBI:83833"/>
        <dbReference type="ChEBI" id="CHEBI:83834"/>
        <dbReference type="EC" id="5.2.1.8"/>
    </reaction>
</comment>
<dbReference type="Pfam" id="PF05698">
    <property type="entry name" value="Trigger_C"/>
    <property type="match status" value="1"/>
</dbReference>
<evidence type="ECO:0000256" key="9">
    <source>
        <dbReference type="ARBA" id="ARBA00023306"/>
    </source>
</evidence>
<feature type="domain" description="PPIase FKBP-type" evidence="16">
    <location>
        <begin position="163"/>
        <end position="243"/>
    </location>
</feature>
<dbReference type="PROSITE" id="PS50059">
    <property type="entry name" value="FKBP_PPIASE"/>
    <property type="match status" value="1"/>
</dbReference>
<keyword evidence="6 12" id="KW-0697">Rotamase</keyword>
<evidence type="ECO:0000256" key="2">
    <source>
        <dbReference type="ARBA" id="ARBA00005464"/>
    </source>
</evidence>
<keyword evidence="9 12" id="KW-0131">Cell cycle</keyword>
<dbReference type="SUPFAM" id="SSF109998">
    <property type="entry name" value="Triger factor/SurA peptide-binding domain-like"/>
    <property type="match status" value="1"/>
</dbReference>
<dbReference type="NCBIfam" id="TIGR00115">
    <property type="entry name" value="tig"/>
    <property type="match status" value="1"/>
</dbReference>
<dbReference type="GO" id="GO:0051301">
    <property type="term" value="P:cell division"/>
    <property type="evidence" value="ECO:0007669"/>
    <property type="project" value="UniProtKB-KW"/>
</dbReference>
<keyword evidence="12" id="KW-0963">Cytoplasm</keyword>
<keyword evidence="7 12" id="KW-0143">Chaperone</keyword>
<comment type="subcellular location">
    <subcellularLocation>
        <location evidence="12">Cytoplasm</location>
    </subcellularLocation>
    <text evidence="12">About half TF is bound to the ribosome near the polypeptide exit tunnel while the other half is free in the cytoplasm.</text>
</comment>
<dbReference type="SUPFAM" id="SSF54534">
    <property type="entry name" value="FKBP-like"/>
    <property type="match status" value="1"/>
</dbReference>
<keyword evidence="18" id="KW-1185">Reference proteome</keyword>
<dbReference type="InterPro" id="IPR005215">
    <property type="entry name" value="Trig_fac"/>
</dbReference>
<accession>A0A3N2R4F8</accession>
<gene>
    <name evidence="12" type="primary">tig</name>
    <name evidence="17" type="ORF">EAT49_08530</name>
</gene>
<evidence type="ECO:0000313" key="17">
    <source>
        <dbReference type="EMBL" id="ROU02379.1"/>
    </source>
</evidence>
<dbReference type="Proteomes" id="UP000268016">
    <property type="component" value="Unassembled WGS sequence"/>
</dbReference>
<evidence type="ECO:0000256" key="4">
    <source>
        <dbReference type="ARBA" id="ARBA00016902"/>
    </source>
</evidence>
<evidence type="ECO:0000256" key="1">
    <source>
        <dbReference type="ARBA" id="ARBA00000971"/>
    </source>
</evidence>
<evidence type="ECO:0000256" key="11">
    <source>
        <dbReference type="ARBA" id="ARBA00029986"/>
    </source>
</evidence>
<evidence type="ECO:0000259" key="16">
    <source>
        <dbReference type="PROSITE" id="PS50059"/>
    </source>
</evidence>
<dbReference type="GO" id="GO:0015031">
    <property type="term" value="P:protein transport"/>
    <property type="evidence" value="ECO:0007669"/>
    <property type="project" value="UniProtKB-UniRule"/>
</dbReference>
<dbReference type="RefSeq" id="WP_123641898.1">
    <property type="nucleotide sequence ID" value="NZ_ML119084.1"/>
</dbReference>
<comment type="caution">
    <text evidence="17">The sequence shown here is derived from an EMBL/GenBank/DDBJ whole genome shotgun (WGS) entry which is preliminary data.</text>
</comment>
<evidence type="ECO:0000256" key="12">
    <source>
        <dbReference type="HAMAP-Rule" id="MF_00303"/>
    </source>
</evidence>
<sequence>MQVTETINDGLKRGYQITVTASELDAKVTEKLKEAQPDIAMKGFRKGKVPLPLLKKQYGQRLLGEAMQEEIDGAMSAHLKESGHRPAQQPSMKMANEDWKEGDDVTVEVEYEALPDVPELDFSELKLTRLTVTPDEASVDEALKNLASSAQRFENKEGAAEEGDQVVIDFVGKKDGEPFEGGAADDYPLVLGSNSFIPGFEDQLKGVAAGDEKVLTITFPEDYGAQHLAGAEVTFDVTVKEVKAPAEAEIDDDLAKQFGAEDLEALKGQIRDRLAQEYKGAARAVAKRRLLDVLDETVSFELPQGLVDAEARQIAHQLWHEENPDVKGHDHPTIEPTEEHVKLAERRVKLGLFLAEVGTRAEVQVTDAEMTQAVMQQARQYPGQERQFFEFVQQNAGMRQQLQAPIFEDKVVDMIFDKADVTETEVTKEELQAEVEKLDEDEAPAT</sequence>
<dbReference type="EMBL" id="RDRB01000004">
    <property type="protein sequence ID" value="ROU02379.1"/>
    <property type="molecule type" value="Genomic_DNA"/>
</dbReference>
<dbReference type="GO" id="GO:0006457">
    <property type="term" value="P:protein folding"/>
    <property type="evidence" value="ECO:0007669"/>
    <property type="project" value="UniProtKB-UniRule"/>
</dbReference>
<feature type="compositionally biased region" description="Basic and acidic residues" evidence="15">
    <location>
        <begin position="427"/>
        <end position="436"/>
    </location>
</feature>
<dbReference type="Pfam" id="PF00254">
    <property type="entry name" value="FKBP_C"/>
    <property type="match status" value="1"/>
</dbReference>
<dbReference type="Pfam" id="PF05697">
    <property type="entry name" value="Trigger_N"/>
    <property type="match status" value="1"/>
</dbReference>
<proteinExistence type="inferred from homology"/>
<dbReference type="InterPro" id="IPR027304">
    <property type="entry name" value="Trigger_fact/SurA_dom_sf"/>
</dbReference>
<dbReference type="InterPro" id="IPR008881">
    <property type="entry name" value="Trigger_fac_ribosome-bd_bac"/>
</dbReference>
<comment type="domain">
    <text evidence="12">Consists of 3 domains; the N-terminus binds the ribosome, the middle domain has PPIase activity, while the C-terminus has intrinsic chaperone activity on its own.</text>
</comment>
<dbReference type="OrthoDB" id="9767721at2"/>